<keyword evidence="1" id="KW-1133">Transmembrane helix</keyword>
<comment type="caution">
    <text evidence="2">The sequence shown here is derived from an EMBL/GenBank/DDBJ whole genome shotgun (WGS) entry which is preliminary data.</text>
</comment>
<proteinExistence type="predicted"/>
<evidence type="ECO:0000313" key="3">
    <source>
        <dbReference type="Proteomes" id="UP001629214"/>
    </source>
</evidence>
<reference evidence="2 3" key="1">
    <citation type="journal article" date="2024" name="Chem. Sci.">
        <title>Discovery of megapolipeptins by genome mining of a Burkholderiales bacteria collection.</title>
        <authorList>
            <person name="Paulo B.S."/>
            <person name="Recchia M.J.J."/>
            <person name="Lee S."/>
            <person name="Fergusson C.H."/>
            <person name="Romanowski S.B."/>
            <person name="Hernandez A."/>
            <person name="Krull N."/>
            <person name="Liu D.Y."/>
            <person name="Cavanagh H."/>
            <person name="Bos A."/>
            <person name="Gray C.A."/>
            <person name="Murphy B.T."/>
            <person name="Linington R.G."/>
            <person name="Eustaquio A.S."/>
        </authorList>
    </citation>
    <scope>NUCLEOTIDE SEQUENCE [LARGE SCALE GENOMIC DNA]</scope>
    <source>
        <strain evidence="2 3">RL21-008-BIB-B</strain>
    </source>
</reference>
<keyword evidence="1" id="KW-0472">Membrane</keyword>
<sequence length="55" mass="6552">MTYGISFTNIGIILLDVLLVWACLSVDKHLKLLDYEDQKLKEQDEYRYKQISHLH</sequence>
<name>A0ABW8Z6A8_9BURK</name>
<gene>
    <name evidence="2" type="ORF">PQR63_08310</name>
</gene>
<dbReference type="Proteomes" id="UP001629214">
    <property type="component" value="Unassembled WGS sequence"/>
</dbReference>
<organism evidence="2 3">
    <name type="scientific">Herbaspirillum rhizosphaerae</name>
    <dbReference type="NCBI Taxonomy" id="346179"/>
    <lineage>
        <taxon>Bacteria</taxon>
        <taxon>Pseudomonadati</taxon>
        <taxon>Pseudomonadota</taxon>
        <taxon>Betaproteobacteria</taxon>
        <taxon>Burkholderiales</taxon>
        <taxon>Oxalobacteraceae</taxon>
        <taxon>Herbaspirillum</taxon>
    </lineage>
</organism>
<accession>A0ABW8Z6A8</accession>
<feature type="transmembrane region" description="Helical" evidence="1">
    <location>
        <begin position="6"/>
        <end position="24"/>
    </location>
</feature>
<evidence type="ECO:0000313" key="2">
    <source>
        <dbReference type="EMBL" id="MFL9878380.1"/>
    </source>
</evidence>
<keyword evidence="1" id="KW-0812">Transmembrane</keyword>
<protein>
    <submittedName>
        <fullName evidence="2">Uncharacterized protein</fullName>
    </submittedName>
</protein>
<dbReference type="RefSeq" id="WP_408167279.1">
    <property type="nucleotide sequence ID" value="NZ_JAQQFR010000004.1"/>
</dbReference>
<dbReference type="EMBL" id="JAQQFR010000004">
    <property type="protein sequence ID" value="MFL9878380.1"/>
    <property type="molecule type" value="Genomic_DNA"/>
</dbReference>
<evidence type="ECO:0000256" key="1">
    <source>
        <dbReference type="SAM" id="Phobius"/>
    </source>
</evidence>
<keyword evidence="3" id="KW-1185">Reference proteome</keyword>